<feature type="compositionally biased region" description="Basic and acidic residues" evidence="1">
    <location>
        <begin position="92"/>
        <end position="101"/>
    </location>
</feature>
<gene>
    <name evidence="2" type="ORF">LITE_LOCUS23956</name>
</gene>
<dbReference type="Proteomes" id="UP001154282">
    <property type="component" value="Unassembled WGS sequence"/>
</dbReference>
<evidence type="ECO:0000313" key="3">
    <source>
        <dbReference type="Proteomes" id="UP001154282"/>
    </source>
</evidence>
<comment type="caution">
    <text evidence="2">The sequence shown here is derived from an EMBL/GenBank/DDBJ whole genome shotgun (WGS) entry which is preliminary data.</text>
</comment>
<name>A0AAV0LIJ1_9ROSI</name>
<evidence type="ECO:0000256" key="1">
    <source>
        <dbReference type="SAM" id="MobiDB-lite"/>
    </source>
</evidence>
<proteinExistence type="predicted"/>
<keyword evidence="3" id="KW-1185">Reference proteome</keyword>
<dbReference type="AlphaFoldDB" id="A0AAV0LIJ1"/>
<feature type="non-terminal residue" evidence="2">
    <location>
        <position position="1"/>
    </location>
</feature>
<feature type="compositionally biased region" description="Basic and acidic residues" evidence="1">
    <location>
        <begin position="13"/>
        <end position="42"/>
    </location>
</feature>
<protein>
    <submittedName>
        <fullName evidence="2">Uncharacterized protein</fullName>
    </submittedName>
</protein>
<accession>A0AAV0LIJ1</accession>
<sequence>RKRSRRSVLRNSVDQRRQPRGVERRRLPHRDEQGRSGGDAHVRPSSFSPGLEGASGGPWRLRGLLQGCLEDSGISRRDERDRRRASQGVRGCRAEDQNCED</sequence>
<feature type="region of interest" description="Disordered" evidence="1">
    <location>
        <begin position="1"/>
        <end position="101"/>
    </location>
</feature>
<organism evidence="2 3">
    <name type="scientific">Linum tenue</name>
    <dbReference type="NCBI Taxonomy" id="586396"/>
    <lineage>
        <taxon>Eukaryota</taxon>
        <taxon>Viridiplantae</taxon>
        <taxon>Streptophyta</taxon>
        <taxon>Embryophyta</taxon>
        <taxon>Tracheophyta</taxon>
        <taxon>Spermatophyta</taxon>
        <taxon>Magnoliopsida</taxon>
        <taxon>eudicotyledons</taxon>
        <taxon>Gunneridae</taxon>
        <taxon>Pentapetalae</taxon>
        <taxon>rosids</taxon>
        <taxon>fabids</taxon>
        <taxon>Malpighiales</taxon>
        <taxon>Linaceae</taxon>
        <taxon>Linum</taxon>
    </lineage>
</organism>
<dbReference type="EMBL" id="CAMGYJ010000006">
    <property type="protein sequence ID" value="CAI0433609.1"/>
    <property type="molecule type" value="Genomic_DNA"/>
</dbReference>
<evidence type="ECO:0000313" key="2">
    <source>
        <dbReference type="EMBL" id="CAI0433609.1"/>
    </source>
</evidence>
<reference evidence="2" key="1">
    <citation type="submission" date="2022-08" db="EMBL/GenBank/DDBJ databases">
        <authorList>
            <person name="Gutierrez-Valencia J."/>
        </authorList>
    </citation>
    <scope>NUCLEOTIDE SEQUENCE</scope>
</reference>
<feature type="compositionally biased region" description="Basic and acidic residues" evidence="1">
    <location>
        <begin position="73"/>
        <end position="84"/>
    </location>
</feature>